<protein>
    <submittedName>
        <fullName evidence="3">YcxB family protein</fullName>
    </submittedName>
</protein>
<evidence type="ECO:0000313" key="3">
    <source>
        <dbReference type="EMBL" id="MFC5219703.1"/>
    </source>
</evidence>
<feature type="transmembrane region" description="Helical" evidence="1">
    <location>
        <begin position="76"/>
        <end position="95"/>
    </location>
</feature>
<proteinExistence type="predicted"/>
<sequence>MAGGRESADHSTDGAADVVDEAAVQLVYRPLPADTLVGLRARQRIKRWGLVLRSVFLALWVGQWLLGTIGRGSADVVSTVLFVFVVLVVGGYPRLQAAQVQRIVGWQGEYRTVVSAAGMTTSSDHSTLIQKWSVLQGYRETRGHFVLLSRDPNILCLEVLPKRGLSTADDVDRLRALLDQYSTRV</sequence>
<evidence type="ECO:0000313" key="4">
    <source>
        <dbReference type="Proteomes" id="UP001596263"/>
    </source>
</evidence>
<dbReference type="EMBL" id="JBHSKM010000044">
    <property type="protein sequence ID" value="MFC5219703.1"/>
    <property type="molecule type" value="Genomic_DNA"/>
</dbReference>
<keyword evidence="4" id="KW-1185">Reference proteome</keyword>
<reference evidence="4" key="1">
    <citation type="journal article" date="2019" name="Int. J. Syst. Evol. Microbiol.">
        <title>The Global Catalogue of Microorganisms (GCM) 10K type strain sequencing project: providing services to taxonomists for standard genome sequencing and annotation.</title>
        <authorList>
            <consortium name="The Broad Institute Genomics Platform"/>
            <consortium name="The Broad Institute Genome Sequencing Center for Infectious Disease"/>
            <person name="Wu L."/>
            <person name="Ma J."/>
        </authorList>
    </citation>
    <scope>NUCLEOTIDE SEQUENCE [LARGE SCALE GENOMIC DNA]</scope>
    <source>
        <strain evidence="4">KCTC 42586</strain>
    </source>
</reference>
<dbReference type="InterPro" id="IPR025588">
    <property type="entry name" value="YcxB-like_C"/>
</dbReference>
<keyword evidence="1" id="KW-1133">Transmembrane helix</keyword>
<keyword evidence="1" id="KW-0812">Transmembrane</keyword>
<dbReference type="Proteomes" id="UP001596263">
    <property type="component" value="Unassembled WGS sequence"/>
</dbReference>
<evidence type="ECO:0000256" key="1">
    <source>
        <dbReference type="SAM" id="Phobius"/>
    </source>
</evidence>
<organism evidence="3 4">
    <name type="scientific">Streptomyces coerulescens</name>
    <dbReference type="NCBI Taxonomy" id="29304"/>
    <lineage>
        <taxon>Bacteria</taxon>
        <taxon>Bacillati</taxon>
        <taxon>Actinomycetota</taxon>
        <taxon>Actinomycetes</taxon>
        <taxon>Kitasatosporales</taxon>
        <taxon>Streptomycetaceae</taxon>
        <taxon>Streptomyces</taxon>
    </lineage>
</organism>
<feature type="domain" description="YcxB-like C-terminal" evidence="2">
    <location>
        <begin position="116"/>
        <end position="178"/>
    </location>
</feature>
<evidence type="ECO:0000259" key="2">
    <source>
        <dbReference type="Pfam" id="PF14317"/>
    </source>
</evidence>
<dbReference type="Pfam" id="PF14317">
    <property type="entry name" value="YcxB"/>
    <property type="match status" value="1"/>
</dbReference>
<accession>A0ABW0CXA6</accession>
<keyword evidence="1" id="KW-0472">Membrane</keyword>
<name>A0ABW0CXA6_STRCD</name>
<feature type="transmembrane region" description="Helical" evidence="1">
    <location>
        <begin position="50"/>
        <end position="70"/>
    </location>
</feature>
<dbReference type="RefSeq" id="WP_380863706.1">
    <property type="nucleotide sequence ID" value="NZ_JBHSKM010000044.1"/>
</dbReference>
<comment type="caution">
    <text evidence="3">The sequence shown here is derived from an EMBL/GenBank/DDBJ whole genome shotgun (WGS) entry which is preliminary data.</text>
</comment>
<gene>
    <name evidence="3" type="ORF">ACFPQ9_38350</name>
</gene>